<dbReference type="EMBL" id="MU266515">
    <property type="protein sequence ID" value="KAH7921680.1"/>
    <property type="molecule type" value="Genomic_DNA"/>
</dbReference>
<comment type="caution">
    <text evidence="1">The sequence shown here is derived from an EMBL/GenBank/DDBJ whole genome shotgun (WGS) entry which is preliminary data.</text>
</comment>
<protein>
    <submittedName>
        <fullName evidence="1">Kinase-like protein</fullName>
    </submittedName>
</protein>
<name>A0ACB8B8P3_9AGAM</name>
<dbReference type="Proteomes" id="UP000790709">
    <property type="component" value="Unassembled WGS sequence"/>
</dbReference>
<gene>
    <name evidence="1" type="ORF">BV22DRAFT_709418</name>
</gene>
<evidence type="ECO:0000313" key="2">
    <source>
        <dbReference type="Proteomes" id="UP000790709"/>
    </source>
</evidence>
<proteinExistence type="predicted"/>
<keyword evidence="2" id="KW-1185">Reference proteome</keyword>
<organism evidence="1 2">
    <name type="scientific">Leucogyrophana mollusca</name>
    <dbReference type="NCBI Taxonomy" id="85980"/>
    <lineage>
        <taxon>Eukaryota</taxon>
        <taxon>Fungi</taxon>
        <taxon>Dikarya</taxon>
        <taxon>Basidiomycota</taxon>
        <taxon>Agaricomycotina</taxon>
        <taxon>Agaricomycetes</taxon>
        <taxon>Agaricomycetidae</taxon>
        <taxon>Boletales</taxon>
        <taxon>Boletales incertae sedis</taxon>
        <taxon>Leucogyrophana</taxon>
    </lineage>
</organism>
<reference evidence="1" key="1">
    <citation type="journal article" date="2021" name="New Phytol.">
        <title>Evolutionary innovations through gain and loss of genes in the ectomycorrhizal Boletales.</title>
        <authorList>
            <person name="Wu G."/>
            <person name="Miyauchi S."/>
            <person name="Morin E."/>
            <person name="Kuo A."/>
            <person name="Drula E."/>
            <person name="Varga T."/>
            <person name="Kohler A."/>
            <person name="Feng B."/>
            <person name="Cao Y."/>
            <person name="Lipzen A."/>
            <person name="Daum C."/>
            <person name="Hundley H."/>
            <person name="Pangilinan J."/>
            <person name="Johnson J."/>
            <person name="Barry K."/>
            <person name="LaButti K."/>
            <person name="Ng V."/>
            <person name="Ahrendt S."/>
            <person name="Min B."/>
            <person name="Choi I.G."/>
            <person name="Park H."/>
            <person name="Plett J.M."/>
            <person name="Magnuson J."/>
            <person name="Spatafora J.W."/>
            <person name="Nagy L.G."/>
            <person name="Henrissat B."/>
            <person name="Grigoriev I.V."/>
            <person name="Yang Z.L."/>
            <person name="Xu J."/>
            <person name="Martin F.M."/>
        </authorList>
    </citation>
    <scope>NUCLEOTIDE SEQUENCE</scope>
    <source>
        <strain evidence="1">KUC20120723A-06</strain>
    </source>
</reference>
<evidence type="ECO:0000313" key="1">
    <source>
        <dbReference type="EMBL" id="KAH7921680.1"/>
    </source>
</evidence>
<sequence length="463" mass="52354">MRLLLPTSLRHALRQPLRTHIPSSRLLFHAARSLSVTNRQMSSDVKPYNETWSSVRVSDRDDGERFVCDEEPHMLKPEQGYGYYPLTLGQQLADGKLEIVRKLNWAGYSSVWLARTHKNAYPVKYVAVKVLTVNATAGVLYDVLHEENALKVVKKANPNHPGYKHCLHLYDSFIAKSYHGPHLCFVTDVLGWDMVALRDLQTNGRSFPVGLTKRAVKQTLLALDYLHRECNLVHTDVKPDNVLVSVAQAEEDIGRLLEESPSTSYEPRIEPDLSPDPIITVKSQPLPNLGLRPDMSNLSVCLIDYGQSTPVGKVPEEQVQPVLLRAPEVILGHPWSTPIDIWSVGCLVFEYLIGTALFQLYESSSVSLEDSHLQRILEVIGPFPTSFLEACPRQSEFFDQEGSLIRIKELFPRPIEECMRNYSILDEEDIPAAAAFIRRCLTVDPQARPTALELLDDEWLRDV</sequence>
<accession>A0ACB8B8P3</accession>